<evidence type="ECO:0000313" key="3">
    <source>
        <dbReference type="Proteomes" id="UP000693892"/>
    </source>
</evidence>
<dbReference type="PANTHER" id="PTHR23407:SF1">
    <property type="entry name" value="5-FORMYLTETRAHYDROFOLATE CYCLO-LIGASE"/>
    <property type="match status" value="1"/>
</dbReference>
<comment type="caution">
    <text evidence="2">The sequence shown here is derived from an EMBL/GenBank/DDBJ whole genome shotgun (WGS) entry which is preliminary data.</text>
</comment>
<proteinExistence type="inferred from homology"/>
<dbReference type="GO" id="GO:0030272">
    <property type="term" value="F:5-formyltetrahydrofolate cyclo-ligase activity"/>
    <property type="evidence" value="ECO:0007669"/>
    <property type="project" value="UniProtKB-EC"/>
</dbReference>
<comment type="catalytic activity">
    <reaction evidence="1">
        <text>(6S)-5-formyl-5,6,7,8-tetrahydrofolate + ATP = (6R)-5,10-methenyltetrahydrofolate + ADP + phosphate</text>
        <dbReference type="Rhea" id="RHEA:10488"/>
        <dbReference type="ChEBI" id="CHEBI:30616"/>
        <dbReference type="ChEBI" id="CHEBI:43474"/>
        <dbReference type="ChEBI" id="CHEBI:57455"/>
        <dbReference type="ChEBI" id="CHEBI:57457"/>
        <dbReference type="ChEBI" id="CHEBI:456216"/>
        <dbReference type="EC" id="6.3.3.2"/>
    </reaction>
</comment>
<comment type="similarity">
    <text evidence="1">Belongs to the 5-formyltetrahydrofolate cyclo-ligase family.</text>
</comment>
<gene>
    <name evidence="2" type="ORF">LEUCIP111803_02037</name>
</gene>
<keyword evidence="3" id="KW-1185">Reference proteome</keyword>
<reference evidence="2" key="1">
    <citation type="submission" date="2021-06" db="EMBL/GenBank/DDBJ databases">
        <authorList>
            <person name="Criscuolo A."/>
        </authorList>
    </citation>
    <scope>NUCLEOTIDE SEQUENCE</scope>
    <source>
        <strain evidence="2">CIP111803</strain>
    </source>
</reference>
<keyword evidence="1" id="KW-0479">Metal-binding</keyword>
<keyword evidence="2" id="KW-0436">Ligase</keyword>
<dbReference type="Pfam" id="PF01812">
    <property type="entry name" value="5-FTHF_cyc-lig"/>
    <property type="match status" value="1"/>
</dbReference>
<dbReference type="PIRSF" id="PIRSF006806">
    <property type="entry name" value="FTHF_cligase"/>
    <property type="match status" value="1"/>
</dbReference>
<dbReference type="Proteomes" id="UP000693892">
    <property type="component" value="Unassembled WGS sequence"/>
</dbReference>
<dbReference type="AlphaFoldDB" id="A0A916K2B2"/>
<keyword evidence="1" id="KW-0547">Nucleotide-binding</keyword>
<organism evidence="2 3">
    <name type="scientific">Leucobacter soli</name>
    <dbReference type="NCBI Taxonomy" id="2812850"/>
    <lineage>
        <taxon>Bacteria</taxon>
        <taxon>Bacillati</taxon>
        <taxon>Actinomycetota</taxon>
        <taxon>Actinomycetes</taxon>
        <taxon>Micrococcales</taxon>
        <taxon>Microbacteriaceae</taxon>
        <taxon>Leucobacter</taxon>
    </lineage>
</organism>
<dbReference type="GO" id="GO:0005524">
    <property type="term" value="F:ATP binding"/>
    <property type="evidence" value="ECO:0007669"/>
    <property type="project" value="UniProtKB-KW"/>
</dbReference>
<dbReference type="GO" id="GO:0035999">
    <property type="term" value="P:tetrahydrofolate interconversion"/>
    <property type="evidence" value="ECO:0007669"/>
    <property type="project" value="TreeGrafter"/>
</dbReference>
<comment type="cofactor">
    <cofactor evidence="1">
        <name>Mg(2+)</name>
        <dbReference type="ChEBI" id="CHEBI:18420"/>
    </cofactor>
</comment>
<protein>
    <recommendedName>
        <fullName evidence="1">5-formyltetrahydrofolate cyclo-ligase</fullName>
        <ecNumber evidence="1">6.3.3.2</ecNumber>
    </recommendedName>
</protein>
<sequence>MPENSAVSRIDAQKRRVRDAVRSARAALTETQRAASTDGLTSQLVTLASARGARSVSCYLPVGAEPDTRPFLAWARDEGVEVLLPAARPDGLMDWIVDRGAGTVVGAYGIPEPNGERLSPLAVGNVDLMLIPASAVDRNGIRVGWGRGYFDRCLGPMTERPPVFAVIYESELHDALPHEPHDIPVTGVVTPERILYLDR</sequence>
<name>A0A916K2B2_9MICO</name>
<evidence type="ECO:0000256" key="1">
    <source>
        <dbReference type="RuleBase" id="RU361279"/>
    </source>
</evidence>
<dbReference type="GO" id="GO:0009396">
    <property type="term" value="P:folic acid-containing compound biosynthetic process"/>
    <property type="evidence" value="ECO:0007669"/>
    <property type="project" value="TreeGrafter"/>
</dbReference>
<dbReference type="EMBL" id="CAJVAP010000025">
    <property type="protein sequence ID" value="CAG7616881.1"/>
    <property type="molecule type" value="Genomic_DNA"/>
</dbReference>
<accession>A0A916K2B2</accession>
<dbReference type="PANTHER" id="PTHR23407">
    <property type="entry name" value="ATPASE INHIBITOR/5-FORMYLTETRAHYDROFOLATE CYCLO-LIGASE"/>
    <property type="match status" value="1"/>
</dbReference>
<keyword evidence="1" id="KW-0067">ATP-binding</keyword>
<dbReference type="GO" id="GO:0046872">
    <property type="term" value="F:metal ion binding"/>
    <property type="evidence" value="ECO:0007669"/>
    <property type="project" value="UniProtKB-KW"/>
</dbReference>
<keyword evidence="1" id="KW-0460">Magnesium</keyword>
<dbReference type="EC" id="6.3.3.2" evidence="1"/>
<dbReference type="RefSeq" id="WP_218115971.1">
    <property type="nucleotide sequence ID" value="NZ_CAJVAP010000025.1"/>
</dbReference>
<dbReference type="NCBIfam" id="TIGR02727">
    <property type="entry name" value="MTHFS_bact"/>
    <property type="match status" value="1"/>
</dbReference>
<dbReference type="InterPro" id="IPR002698">
    <property type="entry name" value="FTHF_cligase"/>
</dbReference>
<evidence type="ECO:0000313" key="2">
    <source>
        <dbReference type="EMBL" id="CAG7616881.1"/>
    </source>
</evidence>